<accession>A0A2N5V4U8</accession>
<sequence>MQHGDHECDMRAGDLVTLILKNQIPWVAPASQNWNAVREIFCFQIARAYVGMAQLMPTQEDESGLDQIGPQLQAFIFRRS</sequence>
<comment type="caution">
    <text evidence="2">The sequence shown here is derived from an EMBL/GenBank/DDBJ whole genome shotgun (WGS) entry which is preliminary data.</text>
</comment>
<dbReference type="EMBL" id="PGCI01000883">
    <property type="protein sequence ID" value="PLW12484.1"/>
    <property type="molecule type" value="Genomic_DNA"/>
</dbReference>
<proteinExistence type="predicted"/>
<evidence type="ECO:0000313" key="3">
    <source>
        <dbReference type="Proteomes" id="UP000235392"/>
    </source>
</evidence>
<gene>
    <name evidence="2" type="ORF">PCASD_06949</name>
    <name evidence="1" type="ORF">PCASD_23372</name>
</gene>
<dbReference type="AlphaFoldDB" id="A0A2N5V4U8"/>
<protein>
    <submittedName>
        <fullName evidence="2">Uncharacterized protein</fullName>
    </submittedName>
</protein>
<reference evidence="2 3" key="1">
    <citation type="submission" date="2017-11" db="EMBL/GenBank/DDBJ databases">
        <title>De novo assembly and phasing of dikaryotic genomes from two isolates of Puccinia coronata f. sp. avenae, the causal agent of oat crown rust.</title>
        <authorList>
            <person name="Miller M.E."/>
            <person name="Zhang Y."/>
            <person name="Omidvar V."/>
            <person name="Sperschneider J."/>
            <person name="Schwessinger B."/>
            <person name="Raley C."/>
            <person name="Palmer J.M."/>
            <person name="Garnica D."/>
            <person name="Upadhyaya N."/>
            <person name="Rathjen J."/>
            <person name="Taylor J.M."/>
            <person name="Park R.F."/>
            <person name="Dodds P.N."/>
            <person name="Hirsch C.D."/>
            <person name="Kianian S.F."/>
            <person name="Figueroa M."/>
        </authorList>
    </citation>
    <scope>NUCLEOTIDE SEQUENCE [LARGE SCALE GENOMIC DNA]</scope>
    <source>
        <strain evidence="2">12SD80</strain>
    </source>
</reference>
<evidence type="ECO:0000313" key="2">
    <source>
        <dbReference type="EMBL" id="PLW45005.1"/>
    </source>
</evidence>
<organism evidence="2 3">
    <name type="scientific">Puccinia coronata f. sp. avenae</name>
    <dbReference type="NCBI Taxonomy" id="200324"/>
    <lineage>
        <taxon>Eukaryota</taxon>
        <taxon>Fungi</taxon>
        <taxon>Dikarya</taxon>
        <taxon>Basidiomycota</taxon>
        <taxon>Pucciniomycotina</taxon>
        <taxon>Pucciniomycetes</taxon>
        <taxon>Pucciniales</taxon>
        <taxon>Pucciniaceae</taxon>
        <taxon>Puccinia</taxon>
    </lineage>
</organism>
<name>A0A2N5V4U8_9BASI</name>
<dbReference type="Proteomes" id="UP000235392">
    <property type="component" value="Unassembled WGS sequence"/>
</dbReference>
<dbReference type="EMBL" id="PGCI01000052">
    <property type="protein sequence ID" value="PLW45005.1"/>
    <property type="molecule type" value="Genomic_DNA"/>
</dbReference>
<evidence type="ECO:0000313" key="1">
    <source>
        <dbReference type="EMBL" id="PLW12484.1"/>
    </source>
</evidence>